<proteinExistence type="predicted"/>
<dbReference type="Gene3D" id="1.25.40.1000">
    <property type="match status" value="1"/>
</dbReference>
<dbReference type="InterPro" id="IPR019734">
    <property type="entry name" value="TPR_rpt"/>
</dbReference>
<dbReference type="PROSITE" id="PS50005">
    <property type="entry name" value="TPR"/>
    <property type="match status" value="1"/>
</dbReference>
<dbReference type="Proteomes" id="UP000324269">
    <property type="component" value="Unassembled WGS sequence"/>
</dbReference>
<dbReference type="InterPro" id="IPR010982">
    <property type="entry name" value="Lambda_DNA-bd_dom_sf"/>
</dbReference>
<comment type="caution">
    <text evidence="3">The sequence shown here is derived from an EMBL/GenBank/DDBJ whole genome shotgun (WGS) entry which is preliminary data.</text>
</comment>
<protein>
    <submittedName>
        <fullName evidence="3">Helix-turn-helix domain-containing protein</fullName>
    </submittedName>
</protein>
<dbReference type="GO" id="GO:0003677">
    <property type="term" value="F:DNA binding"/>
    <property type="evidence" value="ECO:0007669"/>
    <property type="project" value="InterPro"/>
</dbReference>
<evidence type="ECO:0000313" key="3">
    <source>
        <dbReference type="EMBL" id="TYS83809.1"/>
    </source>
</evidence>
<dbReference type="Pfam" id="PF01381">
    <property type="entry name" value="HTH_3"/>
    <property type="match status" value="1"/>
</dbReference>
<organism evidence="3 4">
    <name type="scientific">Rossellomorea aquimaris</name>
    <dbReference type="NCBI Taxonomy" id="189382"/>
    <lineage>
        <taxon>Bacteria</taxon>
        <taxon>Bacillati</taxon>
        <taxon>Bacillota</taxon>
        <taxon>Bacilli</taxon>
        <taxon>Bacillales</taxon>
        <taxon>Bacillaceae</taxon>
        <taxon>Rossellomorea</taxon>
    </lineage>
</organism>
<dbReference type="PROSITE" id="PS50943">
    <property type="entry name" value="HTH_CROC1"/>
    <property type="match status" value="1"/>
</dbReference>
<gene>
    <name evidence="3" type="ORF">FZC85_17650</name>
</gene>
<dbReference type="InterPro" id="IPR001387">
    <property type="entry name" value="Cro/C1-type_HTH"/>
</dbReference>
<dbReference type="SUPFAM" id="SSF48452">
    <property type="entry name" value="TPR-like"/>
    <property type="match status" value="1"/>
</dbReference>
<dbReference type="CDD" id="cd00093">
    <property type="entry name" value="HTH_XRE"/>
    <property type="match status" value="1"/>
</dbReference>
<dbReference type="RefSeq" id="WP_148970324.1">
    <property type="nucleotide sequence ID" value="NZ_JBNIKW010000005.1"/>
</dbReference>
<dbReference type="InterPro" id="IPR011990">
    <property type="entry name" value="TPR-like_helical_dom_sf"/>
</dbReference>
<dbReference type="SUPFAM" id="SSF47413">
    <property type="entry name" value="lambda repressor-like DNA-binding domains"/>
    <property type="match status" value="1"/>
</dbReference>
<feature type="domain" description="HTH cro/C1-type" evidence="2">
    <location>
        <begin position="7"/>
        <end position="61"/>
    </location>
</feature>
<name>A0A5D4U9X5_9BACI</name>
<dbReference type="Gene3D" id="1.25.40.10">
    <property type="entry name" value="Tetratricopeptide repeat domain"/>
    <property type="match status" value="1"/>
</dbReference>
<evidence type="ECO:0000313" key="4">
    <source>
        <dbReference type="Proteomes" id="UP000324269"/>
    </source>
</evidence>
<dbReference type="AlphaFoldDB" id="A0A5D4U9X5"/>
<evidence type="ECO:0000259" key="2">
    <source>
        <dbReference type="PROSITE" id="PS50943"/>
    </source>
</evidence>
<evidence type="ECO:0000256" key="1">
    <source>
        <dbReference type="PROSITE-ProRule" id="PRU00339"/>
    </source>
</evidence>
<accession>A0A5D4U9X5</accession>
<dbReference type="SMART" id="SM00530">
    <property type="entry name" value="HTH_XRE"/>
    <property type="match status" value="1"/>
</dbReference>
<feature type="repeat" description="TPR" evidence="1">
    <location>
        <begin position="264"/>
        <end position="297"/>
    </location>
</feature>
<dbReference type="EMBL" id="VTEZ01000005">
    <property type="protein sequence ID" value="TYS83809.1"/>
    <property type="molecule type" value="Genomic_DNA"/>
</dbReference>
<dbReference type="Gene3D" id="1.10.260.40">
    <property type="entry name" value="lambda repressor-like DNA-binding domains"/>
    <property type="match status" value="1"/>
</dbReference>
<sequence>MHTGEIIRFYREKAGLTQSQLGEGICTTTHVSKIERGKTAYSDDIISLFSERLGIDIHHEITSFHQVEKQLQLWHNSIIMRRMNLVEQMKSELEKSPFLESSKYGVYYHLLRARYYILHNKDDLSSNILDSIQRGSSPLTAFETNLFYHVQGLIYIRDTTEENQQKAVKIFKKIDMDEYKNEECHYHLSIAYHCIGNKVMSYFHAGKSLSYFKKTNNYSGAIKAESLMLLQLSSEMYLEFEDLVERYQNLIQDSDSLGYLDQKGALLNNLGYEYYNREEYALAKKCFKEALNLAEKGSMPYLRRLCNYTDACIEGNLVHSKLIKKHIQHGLSESKSANSTLFIILFELFSLRMDNKSDGYFSYLENKALPYFFETKNVLLIERFGKVLYEYYVESEEFKKAVQLSNLLMR</sequence>
<reference evidence="3 4" key="1">
    <citation type="submission" date="2019-08" db="EMBL/GenBank/DDBJ databases">
        <title>Bacillus genomes from the desert of Cuatro Cienegas, Coahuila.</title>
        <authorList>
            <person name="Olmedo-Alvarez G."/>
        </authorList>
    </citation>
    <scope>NUCLEOTIDE SEQUENCE [LARGE SCALE GENOMIC DNA]</scope>
    <source>
        <strain evidence="3 4">CH87b_3T</strain>
    </source>
</reference>
<keyword evidence="1" id="KW-0802">TPR repeat</keyword>
<dbReference type="OrthoDB" id="252257at2"/>